<evidence type="ECO:0000256" key="9">
    <source>
        <dbReference type="PROSITE-ProRule" id="PRU00042"/>
    </source>
</evidence>
<evidence type="ECO:0000256" key="5">
    <source>
        <dbReference type="ARBA" id="ARBA00022833"/>
    </source>
</evidence>
<gene>
    <name evidence="11" type="ORF">CALMAC_LOCUS15258</name>
</gene>
<evidence type="ECO:0000259" key="10">
    <source>
        <dbReference type="PROSITE" id="PS50157"/>
    </source>
</evidence>
<dbReference type="EMBL" id="CAACVG010010669">
    <property type="protein sequence ID" value="VEN56339.1"/>
    <property type="molecule type" value="Genomic_DNA"/>
</dbReference>
<keyword evidence="6" id="KW-0805">Transcription regulation</keyword>
<keyword evidence="8" id="KW-0539">Nucleus</keyword>
<organism evidence="11 12">
    <name type="scientific">Callosobruchus maculatus</name>
    <name type="common">Southern cowpea weevil</name>
    <name type="synonym">Pulse bruchid</name>
    <dbReference type="NCBI Taxonomy" id="64391"/>
    <lineage>
        <taxon>Eukaryota</taxon>
        <taxon>Metazoa</taxon>
        <taxon>Ecdysozoa</taxon>
        <taxon>Arthropoda</taxon>
        <taxon>Hexapoda</taxon>
        <taxon>Insecta</taxon>
        <taxon>Pterygota</taxon>
        <taxon>Neoptera</taxon>
        <taxon>Endopterygota</taxon>
        <taxon>Coleoptera</taxon>
        <taxon>Polyphaga</taxon>
        <taxon>Cucujiformia</taxon>
        <taxon>Chrysomeloidea</taxon>
        <taxon>Chrysomelidae</taxon>
        <taxon>Bruchinae</taxon>
        <taxon>Bruchini</taxon>
        <taxon>Callosobruchus</taxon>
    </lineage>
</organism>
<proteinExistence type="predicted"/>
<evidence type="ECO:0000313" key="11">
    <source>
        <dbReference type="EMBL" id="VEN56339.1"/>
    </source>
</evidence>
<name>A0A653D826_CALMS</name>
<evidence type="ECO:0000256" key="7">
    <source>
        <dbReference type="ARBA" id="ARBA00023163"/>
    </source>
</evidence>
<dbReference type="GO" id="GO:0005634">
    <property type="term" value="C:nucleus"/>
    <property type="evidence" value="ECO:0007669"/>
    <property type="project" value="UniProtKB-SubCell"/>
</dbReference>
<evidence type="ECO:0000313" key="12">
    <source>
        <dbReference type="Proteomes" id="UP000410492"/>
    </source>
</evidence>
<accession>A0A653D826</accession>
<keyword evidence="12" id="KW-1185">Reference proteome</keyword>
<dbReference type="PROSITE" id="PS00028">
    <property type="entry name" value="ZINC_FINGER_C2H2_1"/>
    <property type="match status" value="1"/>
</dbReference>
<feature type="domain" description="C2H2-type" evidence="10">
    <location>
        <begin position="7"/>
        <end position="34"/>
    </location>
</feature>
<dbReference type="OrthoDB" id="10004641at2759"/>
<dbReference type="PANTHER" id="PTHR24394:SF48">
    <property type="entry name" value="ZINC FINGER PROTEIN 771"/>
    <property type="match status" value="1"/>
</dbReference>
<comment type="subcellular location">
    <subcellularLocation>
        <location evidence="1">Nucleus</location>
    </subcellularLocation>
</comment>
<dbReference type="Pfam" id="PF00096">
    <property type="entry name" value="zf-C2H2"/>
    <property type="match status" value="3"/>
</dbReference>
<feature type="non-terminal residue" evidence="11">
    <location>
        <position position="416"/>
    </location>
</feature>
<keyword evidence="3" id="KW-0677">Repeat</keyword>
<dbReference type="PANTHER" id="PTHR24394">
    <property type="entry name" value="ZINC FINGER PROTEIN"/>
    <property type="match status" value="1"/>
</dbReference>
<feature type="domain" description="C2H2-type" evidence="10">
    <location>
        <begin position="291"/>
        <end position="321"/>
    </location>
</feature>
<keyword evidence="2" id="KW-0479">Metal-binding</keyword>
<feature type="domain" description="C2H2-type" evidence="10">
    <location>
        <begin position="125"/>
        <end position="152"/>
    </location>
</feature>
<evidence type="ECO:0000256" key="3">
    <source>
        <dbReference type="ARBA" id="ARBA00022737"/>
    </source>
</evidence>
<dbReference type="SUPFAM" id="SSF57667">
    <property type="entry name" value="beta-beta-alpha zinc fingers"/>
    <property type="match status" value="3"/>
</dbReference>
<feature type="domain" description="C2H2-type" evidence="10">
    <location>
        <begin position="205"/>
        <end position="232"/>
    </location>
</feature>
<dbReference type="GO" id="GO:0003677">
    <property type="term" value="F:DNA binding"/>
    <property type="evidence" value="ECO:0007669"/>
    <property type="project" value="UniProtKB-KW"/>
</dbReference>
<evidence type="ECO:0000256" key="1">
    <source>
        <dbReference type="ARBA" id="ARBA00004123"/>
    </source>
</evidence>
<dbReference type="SMART" id="SM00355">
    <property type="entry name" value="ZnF_C2H2"/>
    <property type="match status" value="8"/>
</dbReference>
<feature type="non-terminal residue" evidence="11">
    <location>
        <position position="1"/>
    </location>
</feature>
<keyword evidence="4 9" id="KW-0863">Zinc-finger</keyword>
<reference evidence="11 12" key="1">
    <citation type="submission" date="2019-01" db="EMBL/GenBank/DDBJ databases">
        <authorList>
            <person name="Sayadi A."/>
        </authorList>
    </citation>
    <scope>NUCLEOTIDE SEQUENCE [LARGE SCALE GENOMIC DNA]</scope>
</reference>
<evidence type="ECO:0000256" key="6">
    <source>
        <dbReference type="ARBA" id="ARBA00023015"/>
    </source>
</evidence>
<dbReference type="PROSITE" id="PS50157">
    <property type="entry name" value="ZINC_FINGER_C2H2_2"/>
    <property type="match status" value="5"/>
</dbReference>
<dbReference type="Proteomes" id="UP000410492">
    <property type="component" value="Unassembled WGS sequence"/>
</dbReference>
<dbReference type="Gene3D" id="3.30.160.60">
    <property type="entry name" value="Classic Zinc Finger"/>
    <property type="match status" value="4"/>
</dbReference>
<dbReference type="GO" id="GO:0008270">
    <property type="term" value="F:zinc ion binding"/>
    <property type="evidence" value="ECO:0007669"/>
    <property type="project" value="UniProtKB-KW"/>
</dbReference>
<evidence type="ECO:0000256" key="8">
    <source>
        <dbReference type="ARBA" id="ARBA00023242"/>
    </source>
</evidence>
<dbReference type="InterPro" id="IPR036236">
    <property type="entry name" value="Znf_C2H2_sf"/>
</dbReference>
<sequence length="416" mass="49250">LTTLNEYTCRYCKKSYQYKQSYQRHLRYQCGGNYGKFLCWLCDHRCNYKSNLKSHLECKHKLVLNNKVLLFARSVEMPITKKTTLISILSSIVEIDVLNAEQLLLRSFLCKTFYTENYNVLEHSYRCPTCNRSYMLRRGLDQHIKYQCGKEPQFICPYAPACLFRTCLNGDLKKHIFWRHQLSTNVMSAPGDIRTGEVYNNTKVYDCNTCGKPYKHYPSLWRHKKYECQKEPAFLCYFCNYKAKQKVNLNLHILNRHKDKFINSAETIAAYSSTIYYVDNKGFFISADGRFVCYLCKRSYKRRSHLKRHIENECIHSTRNYECQLCHRRFKQKTHLDRHIKAEIQITYDVFGNVMHFHHIGAFGIRLFDCRKSSMRSSYHEVCVNNLNLNFQNLSPTSKKNVLRLCLLALGVGRNT</sequence>
<evidence type="ECO:0000256" key="2">
    <source>
        <dbReference type="ARBA" id="ARBA00022723"/>
    </source>
</evidence>
<dbReference type="InterPro" id="IPR013087">
    <property type="entry name" value="Znf_C2H2_type"/>
</dbReference>
<dbReference type="AlphaFoldDB" id="A0A653D826"/>
<evidence type="ECO:0000256" key="4">
    <source>
        <dbReference type="ARBA" id="ARBA00022771"/>
    </source>
</evidence>
<protein>
    <recommendedName>
        <fullName evidence="10">C2H2-type domain-containing protein</fullName>
    </recommendedName>
</protein>
<dbReference type="GO" id="GO:0000981">
    <property type="term" value="F:DNA-binding transcription factor activity, RNA polymerase II-specific"/>
    <property type="evidence" value="ECO:0007669"/>
    <property type="project" value="TreeGrafter"/>
</dbReference>
<keyword evidence="5" id="KW-0862">Zinc</keyword>
<feature type="domain" description="C2H2-type" evidence="10">
    <location>
        <begin position="321"/>
        <end position="341"/>
    </location>
</feature>
<keyword evidence="7" id="KW-0804">Transcription</keyword>